<dbReference type="InterPro" id="IPR029752">
    <property type="entry name" value="D-isomer_DH_CS1"/>
</dbReference>
<dbReference type="SUPFAM" id="SSF52283">
    <property type="entry name" value="Formate/glycerate dehydrogenase catalytic domain-like"/>
    <property type="match status" value="1"/>
</dbReference>
<dbReference type="InterPro" id="IPR036291">
    <property type="entry name" value="NAD(P)-bd_dom_sf"/>
</dbReference>
<reference evidence="5 6" key="1">
    <citation type="submission" date="2019-03" db="EMBL/GenBank/DDBJ databases">
        <title>Draft genome sequences of novel Actinobacteria.</title>
        <authorList>
            <person name="Sahin N."/>
            <person name="Ay H."/>
            <person name="Saygin H."/>
        </authorList>
    </citation>
    <scope>NUCLEOTIDE SEQUENCE [LARGE SCALE GENOMIC DNA]</scope>
    <source>
        <strain evidence="5 6">5K138</strain>
    </source>
</reference>
<dbReference type="GO" id="GO:0016616">
    <property type="term" value="F:oxidoreductase activity, acting on the CH-OH group of donors, NAD or NADP as acceptor"/>
    <property type="evidence" value="ECO:0007669"/>
    <property type="project" value="InterPro"/>
</dbReference>
<feature type="domain" description="D-isomer specific 2-hydroxyacid dehydrogenase NAD-binding" evidence="4">
    <location>
        <begin position="114"/>
        <end position="287"/>
    </location>
</feature>
<dbReference type="Proteomes" id="UP000294739">
    <property type="component" value="Unassembled WGS sequence"/>
</dbReference>
<dbReference type="SUPFAM" id="SSF51735">
    <property type="entry name" value="NAD(P)-binding Rossmann-fold domains"/>
    <property type="match status" value="1"/>
</dbReference>
<dbReference type="OrthoDB" id="117809at2"/>
<evidence type="ECO:0000259" key="4">
    <source>
        <dbReference type="Pfam" id="PF02826"/>
    </source>
</evidence>
<dbReference type="Pfam" id="PF02826">
    <property type="entry name" value="2-Hacid_dh_C"/>
    <property type="match status" value="1"/>
</dbReference>
<dbReference type="AlphaFoldDB" id="A0A4R5D9D7"/>
<protein>
    <submittedName>
        <fullName evidence="5">D-2-hydroxyacid dehydrogenase family protein</fullName>
    </submittedName>
</protein>
<evidence type="ECO:0000256" key="2">
    <source>
        <dbReference type="ARBA" id="ARBA00023002"/>
    </source>
</evidence>
<dbReference type="InterPro" id="IPR006140">
    <property type="entry name" value="D-isomer_DH_NAD-bd"/>
</dbReference>
<dbReference type="PROSITE" id="PS00065">
    <property type="entry name" value="D_2_HYDROXYACID_DH_1"/>
    <property type="match status" value="1"/>
</dbReference>
<dbReference type="Gene3D" id="3.40.50.720">
    <property type="entry name" value="NAD(P)-binding Rossmann-like Domain"/>
    <property type="match status" value="2"/>
</dbReference>
<dbReference type="PANTHER" id="PTHR42789">
    <property type="entry name" value="D-ISOMER SPECIFIC 2-HYDROXYACID DEHYDROGENASE FAMILY PROTEIN (AFU_ORTHOLOGUE AFUA_6G10090)"/>
    <property type="match status" value="1"/>
</dbReference>
<organism evidence="5 6">
    <name type="scientific">Jiangella asiatica</name>
    <dbReference type="NCBI Taxonomy" id="2530372"/>
    <lineage>
        <taxon>Bacteria</taxon>
        <taxon>Bacillati</taxon>
        <taxon>Actinomycetota</taxon>
        <taxon>Actinomycetes</taxon>
        <taxon>Jiangellales</taxon>
        <taxon>Jiangellaceae</taxon>
        <taxon>Jiangella</taxon>
    </lineage>
</organism>
<sequence>MGEHVAILNDYQHVALESADWSGVQNRAELTVHHDPFTSGDQLAGRLAGASVVVAMRERTAFRREVLERLPALRLLVTTGMRNASIDMEAARELGITVCGTGSGGYATAELTWGLILGLLRHIPAEHQAITEGRWQTRIGDTVRGKTLGIVGLGRLGSSVAQVGLAMGMRVIAWSHNLTEERAQECGARRAGSLTELFEHSHVISIHTVSSKRTRGMIDADVLARMRPDAILVNTSRAQIVDQQALLMMLESRAIRGAALDVFETEPLPANSRFTRLDNVILTPHIGHVTRDNYAVFYGDAVEDIFAFWAGAPVRVLN</sequence>
<keyword evidence="6" id="KW-1185">Reference proteome</keyword>
<evidence type="ECO:0000313" key="6">
    <source>
        <dbReference type="Proteomes" id="UP000294739"/>
    </source>
</evidence>
<keyword evidence="3" id="KW-0520">NAD</keyword>
<dbReference type="EMBL" id="SMKZ01000028">
    <property type="protein sequence ID" value="TDE08024.1"/>
    <property type="molecule type" value="Genomic_DNA"/>
</dbReference>
<dbReference type="PANTHER" id="PTHR42789:SF1">
    <property type="entry name" value="D-ISOMER SPECIFIC 2-HYDROXYACID DEHYDROGENASE FAMILY PROTEIN (AFU_ORTHOLOGUE AFUA_6G10090)"/>
    <property type="match status" value="1"/>
</dbReference>
<dbReference type="FunFam" id="3.40.50.720:FF:000203">
    <property type="entry name" value="D-3-phosphoglycerate dehydrogenase (SerA)"/>
    <property type="match status" value="1"/>
</dbReference>
<gene>
    <name evidence="5" type="ORF">E1269_19010</name>
</gene>
<dbReference type="InterPro" id="IPR050857">
    <property type="entry name" value="D-2-hydroxyacid_DH"/>
</dbReference>
<proteinExistence type="inferred from homology"/>
<name>A0A4R5D9D7_9ACTN</name>
<comment type="similarity">
    <text evidence="1">Belongs to the D-isomer specific 2-hydroxyacid dehydrogenase family.</text>
</comment>
<dbReference type="CDD" id="cd12169">
    <property type="entry name" value="PGDH_like_1"/>
    <property type="match status" value="1"/>
</dbReference>
<evidence type="ECO:0000313" key="5">
    <source>
        <dbReference type="EMBL" id="TDE08024.1"/>
    </source>
</evidence>
<comment type="caution">
    <text evidence="5">The sequence shown here is derived from an EMBL/GenBank/DDBJ whole genome shotgun (WGS) entry which is preliminary data.</text>
</comment>
<dbReference type="GO" id="GO:0051287">
    <property type="term" value="F:NAD binding"/>
    <property type="evidence" value="ECO:0007669"/>
    <property type="project" value="InterPro"/>
</dbReference>
<dbReference type="RefSeq" id="WP_131897379.1">
    <property type="nucleotide sequence ID" value="NZ_SMKZ01000028.1"/>
</dbReference>
<evidence type="ECO:0000256" key="1">
    <source>
        <dbReference type="ARBA" id="ARBA00005854"/>
    </source>
</evidence>
<evidence type="ECO:0000256" key="3">
    <source>
        <dbReference type="ARBA" id="ARBA00023027"/>
    </source>
</evidence>
<keyword evidence="2" id="KW-0560">Oxidoreductase</keyword>
<accession>A0A4R5D9D7</accession>
<dbReference type="InParanoid" id="A0A4R5D9D7"/>